<reference evidence="2 3" key="1">
    <citation type="journal article" date="2019" name="Front. Microbiol.">
        <title>Ammonia Oxidation by the Arctic Terrestrial Thaumarchaeote Candidatus Nitrosocosmicus arcticus Is Stimulated by Increasing Temperatures.</title>
        <authorList>
            <person name="Alves R.J.E."/>
            <person name="Kerou M."/>
            <person name="Zappe A."/>
            <person name="Bittner R."/>
            <person name="Abby S.S."/>
            <person name="Schmidt H.A."/>
            <person name="Pfeifer K."/>
            <person name="Schleper C."/>
        </authorList>
    </citation>
    <scope>NUCLEOTIDE SEQUENCE [LARGE SCALE GENOMIC DNA]</scope>
    <source>
        <strain evidence="2 3">Kfb</strain>
    </source>
</reference>
<dbReference type="Pfam" id="PF03966">
    <property type="entry name" value="Trm112p"/>
    <property type="match status" value="1"/>
</dbReference>
<name>A0A557SYN8_9ARCH</name>
<protein>
    <recommendedName>
        <fullName evidence="4">Trm112 family protein</fullName>
    </recommendedName>
</protein>
<dbReference type="SUPFAM" id="SSF158997">
    <property type="entry name" value="Trm112p-like"/>
    <property type="match status" value="1"/>
</dbReference>
<sequence length="133" mass="15380">MNKTLLDILVCPFDKVSTLELIEFKTLSNSSIDSSQSPPINDQSAFTKDRVYKDNNNTKNQELPTTKSAIASEIIQEGLLLCRTCMRFYPITEEIPIILPDELRDKKKDIEFLQTWNKSIPEYLLKNLKPWTL</sequence>
<dbReference type="Gene3D" id="2.20.25.10">
    <property type="match status" value="1"/>
</dbReference>
<gene>
    <name evidence="2" type="ORF">NARC_10122</name>
</gene>
<evidence type="ECO:0000313" key="2">
    <source>
        <dbReference type="EMBL" id="TVP41716.1"/>
    </source>
</evidence>
<organism evidence="2 3">
    <name type="scientific">Candidatus Nitrosocosmicus arcticus</name>
    <dbReference type="NCBI Taxonomy" id="2035267"/>
    <lineage>
        <taxon>Archaea</taxon>
        <taxon>Nitrososphaerota</taxon>
        <taxon>Nitrososphaeria</taxon>
        <taxon>Nitrososphaerales</taxon>
        <taxon>Nitrososphaeraceae</taxon>
        <taxon>Candidatus Nitrosocosmicus</taxon>
    </lineage>
</organism>
<dbReference type="EMBL" id="VOAH01000001">
    <property type="protein sequence ID" value="TVP41716.1"/>
    <property type="molecule type" value="Genomic_DNA"/>
</dbReference>
<evidence type="ECO:0000313" key="3">
    <source>
        <dbReference type="Proteomes" id="UP000315289"/>
    </source>
</evidence>
<dbReference type="Proteomes" id="UP000315289">
    <property type="component" value="Unassembled WGS sequence"/>
</dbReference>
<feature type="compositionally biased region" description="Low complexity" evidence="1">
    <location>
        <begin position="30"/>
        <end position="42"/>
    </location>
</feature>
<proteinExistence type="predicted"/>
<dbReference type="InterPro" id="IPR005651">
    <property type="entry name" value="Trm112-like"/>
</dbReference>
<comment type="caution">
    <text evidence="2">The sequence shown here is derived from an EMBL/GenBank/DDBJ whole genome shotgun (WGS) entry which is preliminary data.</text>
</comment>
<feature type="region of interest" description="Disordered" evidence="1">
    <location>
        <begin position="30"/>
        <end position="62"/>
    </location>
</feature>
<evidence type="ECO:0000256" key="1">
    <source>
        <dbReference type="SAM" id="MobiDB-lite"/>
    </source>
</evidence>
<dbReference type="RefSeq" id="WP_144728303.1">
    <property type="nucleotide sequence ID" value="NZ_ML675578.1"/>
</dbReference>
<evidence type="ECO:0008006" key="4">
    <source>
        <dbReference type="Google" id="ProtNLM"/>
    </source>
</evidence>
<accession>A0A557SYN8</accession>
<dbReference type="OrthoDB" id="6467at2157"/>
<keyword evidence="3" id="KW-1185">Reference proteome</keyword>
<dbReference type="AlphaFoldDB" id="A0A557SYN8"/>